<comment type="caution">
    <text evidence="3">The sequence shown here is derived from an EMBL/GenBank/DDBJ whole genome shotgun (WGS) entry which is preliminary data.</text>
</comment>
<gene>
    <name evidence="3" type="ORF">BH720_17090</name>
</gene>
<reference evidence="3" key="1">
    <citation type="submission" date="2016-09" db="EMBL/GenBank/DDBJ databases">
        <title>Draft genome of thermotolerant cyanobacterium Desertifilum sp. strain IPPAS B-1220.</title>
        <authorList>
            <person name="Sinetova M.A."/>
            <person name="Bolakhan K."/>
            <person name="Zayadan B.K."/>
            <person name="Mironov K.S."/>
            <person name="Ustinova V."/>
            <person name="Kupriyanova E.V."/>
            <person name="Sidorov R.A."/>
            <person name="Skrypnik A.N."/>
            <person name="Gogoleva N.E."/>
            <person name="Gogolev Y.V."/>
            <person name="Los D.A."/>
        </authorList>
    </citation>
    <scope>NUCLEOTIDE SEQUENCE [LARGE SCALE GENOMIC DNA]</scope>
    <source>
        <strain evidence="3">IPPAS B-1220</strain>
    </source>
</reference>
<dbReference type="EMBL" id="MJGC01000077">
    <property type="protein sequence ID" value="OEJ73821.1"/>
    <property type="molecule type" value="Genomic_DNA"/>
</dbReference>
<accession>A0A1E5QGU7</accession>
<protein>
    <recommendedName>
        <fullName evidence="2">2TM domain-containing protein</fullName>
    </recommendedName>
</protein>
<dbReference type="Pfam" id="PF13239">
    <property type="entry name" value="2TM"/>
    <property type="match status" value="1"/>
</dbReference>
<dbReference type="InterPro" id="IPR025698">
    <property type="entry name" value="2TM_dom"/>
</dbReference>
<sequence>MTKSYPPTANTYRQEDIQQILQIAIARQVNDDEFTREQLAEIAAELEITPETLLAAEQDWMTRKGELAQRQQFNLCRQRQFQRKLSKYAIVNTFLVLINIVSAGALTWSLYVLLFWGLGLAMNAWKVYRPSEEEYEQAFQIWMRKHQLKQTVSVVWDRLNRAWQS</sequence>
<evidence type="ECO:0000256" key="1">
    <source>
        <dbReference type="SAM" id="Phobius"/>
    </source>
</evidence>
<proteinExistence type="predicted"/>
<dbReference type="OrthoDB" id="560236at2"/>
<dbReference type="STRING" id="1781255.BH720_17090"/>
<feature type="transmembrane region" description="Helical" evidence="1">
    <location>
        <begin position="85"/>
        <end position="102"/>
    </location>
</feature>
<keyword evidence="1" id="KW-0812">Transmembrane</keyword>
<organism evidence="3">
    <name type="scientific">Desertifilum tharense IPPAS B-1220</name>
    <dbReference type="NCBI Taxonomy" id="1781255"/>
    <lineage>
        <taxon>Bacteria</taxon>
        <taxon>Bacillati</taxon>
        <taxon>Cyanobacteriota</taxon>
        <taxon>Cyanophyceae</taxon>
        <taxon>Desertifilales</taxon>
        <taxon>Desertifilaceae</taxon>
        <taxon>Desertifilum</taxon>
    </lineage>
</organism>
<evidence type="ECO:0000259" key="2">
    <source>
        <dbReference type="Pfam" id="PF13239"/>
    </source>
</evidence>
<feature type="domain" description="2TM" evidence="2">
    <location>
        <begin position="69"/>
        <end position="149"/>
    </location>
</feature>
<keyword evidence="1" id="KW-0472">Membrane</keyword>
<name>A0A1E5QGU7_9CYAN</name>
<dbReference type="RefSeq" id="WP_069968431.1">
    <property type="nucleotide sequence ID" value="NZ_CM124774.1"/>
</dbReference>
<keyword evidence="1" id="KW-1133">Transmembrane helix</keyword>
<dbReference type="AlphaFoldDB" id="A0A1E5QGU7"/>
<evidence type="ECO:0000313" key="3">
    <source>
        <dbReference type="EMBL" id="OEJ73821.1"/>
    </source>
</evidence>